<proteinExistence type="predicted"/>
<accession>A0AC61QIX5</accession>
<organism evidence="1 2">
    <name type="scientific">Candidatus Syntrophosphaera thermopropionivorans</name>
    <dbReference type="NCBI Taxonomy" id="2593015"/>
    <lineage>
        <taxon>Bacteria</taxon>
        <taxon>Pseudomonadati</taxon>
        <taxon>Candidatus Cloacimonadota</taxon>
        <taxon>Candidatus Cloacimonadia</taxon>
        <taxon>Candidatus Cloacimonadales</taxon>
        <taxon>Candidatus Cloacimonadaceae</taxon>
        <taxon>Candidatus Syntrophosphaera</taxon>
    </lineage>
</organism>
<dbReference type="Proteomes" id="UP000294588">
    <property type="component" value="Unassembled WGS sequence"/>
</dbReference>
<evidence type="ECO:0000313" key="2">
    <source>
        <dbReference type="Proteomes" id="UP000294588"/>
    </source>
</evidence>
<evidence type="ECO:0000313" key="1">
    <source>
        <dbReference type="EMBL" id="TDF72918.1"/>
    </source>
</evidence>
<protein>
    <submittedName>
        <fullName evidence="1">HDIG domain-containing protein</fullName>
    </submittedName>
</protein>
<reference evidence="1" key="1">
    <citation type="submission" date="2019-03" db="EMBL/GenBank/DDBJ databases">
        <title>Candidatus Syntrophosphaera thermopropionivorans: a novel player in syntrophic propionate oxidation during anaerobic digestion.</title>
        <authorList>
            <person name="Dyksma S."/>
        </authorList>
    </citation>
    <scope>NUCLEOTIDE SEQUENCE</scope>
    <source>
        <strain evidence="1">W5</strain>
    </source>
</reference>
<comment type="caution">
    <text evidence="1">The sequence shown here is derived from an EMBL/GenBank/DDBJ whole genome shotgun (WGS) entry which is preliminary data.</text>
</comment>
<name>A0AC61QIX5_9BACT</name>
<sequence length="704" mass="80407">METKYILIAIITALCIIGLFQLVNEGEGYPEYHLSVGKIADFELVAPFDFQILKSDEQLQEEYAQALRKADKPYTFSPDIEFEAYRNLDQLFNYIWEARENPNPESVILKAREEGFQLENIYSLLHANEDMINSLYNSVRNILTELYKVGIYQGITGDSVLVVTPTGNKKFPRTRYFEVEEAKRLMKSRMGPMAQNLLLENNLNKLVMPNLVVDAVQYAKLQEEIKKQINPVAGMVLQNEIIIRKNQRITEEDINKINSLVREYKARGERRTSLMKWLSFMGLLIYILACLFAFNLYYWHTPYRETYGNNGTYILNLGFVLSVLMTIITCKMLNLNASLIPLVMFSVTVAIIIGFDFAIIYSIFSILMITPFANWDAFNLALLLTSILLLLSLMRNFKSRHDFLRIGVYFFLILNILSYALGMVSYSGNDLGEKFQSLLQNTGYSLISIIIAILGAMGLVRYFERKLHRATKQVLLELQDFNHPLLKRLATNAAGTYHHSLIVGNLAEQAAAAIGANPLLARVGSYYHDIGKSVHPELFTENNEDSSEFHDKYTPEESADIIRDHIKEGVVLAQKYHLPQPVIDIINQHHGTSYIRFFLDAAQRKGEVTDLSAFRYPGPLPQTKEAALVMLADIVESTIKSKKDVTEEEIEKILDDTIQRLIREGQFNEAPITLKDLAKAKEVMLPILAGIYRKRIEYPEEISP</sequence>
<gene>
    <name evidence="1" type="ORF">E0946_04605</name>
</gene>
<dbReference type="EMBL" id="SMOG01000012">
    <property type="protein sequence ID" value="TDF72918.1"/>
    <property type="molecule type" value="Genomic_DNA"/>
</dbReference>
<keyword evidence="2" id="KW-1185">Reference proteome</keyword>